<dbReference type="KEGG" id="mal:MAGa2980"/>
<evidence type="ECO:0000313" key="2">
    <source>
        <dbReference type="EMBL" id="CBH40513.1"/>
    </source>
</evidence>
<sequence length="264" mass="31324">MESQFLKKKEKPVVTLGFLRKYNKKKYNKLTEKALKILFKSKIMIGEKMYKELKERKIAFELLAIIKQLGAKANYISILYLQKLGFKRSTLTETIKHLSKLGYIEHNKKGAIKLAKKPWTIKKEKFMKISSKKLWMHFLLDGSATTLWNITRIIAYKKNHSKADKSLLRNIEYGEGYETRPYRLEKRNIKYKKFTTFKNIKMFITVANESKNSLLKIQNRFFDGSNATIAKSIKFFKKGFVDIGFLYLKEFKNNQFVTERYMFI</sequence>
<evidence type="ECO:0000313" key="3">
    <source>
        <dbReference type="EMBL" id="CBH40695.1"/>
    </source>
</evidence>
<dbReference type="NCBIfam" id="NF046008">
    <property type="entry name" value="ICE_MAGa4850"/>
    <property type="match status" value="1"/>
</dbReference>
<proteinExistence type="predicted"/>
<reference evidence="5" key="3">
    <citation type="journal article" date="2010" name="BMC Genomics">
        <title>Comparative genomic and proteomic analyses of two Mycoplasma agalactiae strains: clues to the macro- and micro-events that are shaping mycoplasma diversity.</title>
        <authorList>
            <person name="Nouvel L.X."/>
            <person name="Sirand-Pugnet P."/>
            <person name="Marenda M.S."/>
            <person name="Sagne E."/>
            <person name="Barbe V."/>
            <person name="Mangenot S."/>
            <person name="Schenowitz C."/>
            <person name="Jacob D."/>
            <person name="Barre A."/>
            <person name="Claverol S."/>
            <person name="Blanchard A."/>
            <person name="Citti C."/>
        </authorList>
    </citation>
    <scope>NUCLEOTIDE SEQUENCE [LARGE SCALE GENOMIC DNA]</scope>
    <source>
        <strain evidence="5">5632</strain>
    </source>
</reference>
<protein>
    <submittedName>
        <fullName evidence="2">CDS1</fullName>
    </submittedName>
</protein>
<dbReference type="EMBL" id="FP671138">
    <property type="protein sequence ID" value="CBH40695.1"/>
    <property type="molecule type" value="Genomic_DNA"/>
</dbReference>
<reference evidence="1" key="1">
    <citation type="journal article" date="2006" name="J. Bacteriol.">
        <title>A new integrative conjugative element occurs in Mycoplasma agalactiae as chromosomal and free circular forms.</title>
        <authorList>
            <person name="Marenda M."/>
            <person name="Barbe V."/>
            <person name="Gourgues G."/>
            <person name="Mangenot S."/>
            <person name="Sagne E."/>
            <person name="Citti C."/>
        </authorList>
    </citation>
    <scope>NUCLEOTIDE SEQUENCE</scope>
    <source>
        <strain evidence="1">5632</strain>
    </source>
</reference>
<dbReference type="EMBL" id="FP671138">
    <property type="protein sequence ID" value="CBH40513.1"/>
    <property type="molecule type" value="Genomic_DNA"/>
</dbReference>
<dbReference type="KEGG" id="mal:MAGa4850"/>
<evidence type="ECO:0000313" key="5">
    <source>
        <dbReference type="Proteomes" id="UP000006902"/>
    </source>
</evidence>
<dbReference type="OrthoDB" id="399092at2"/>
<dbReference type="EMBL" id="FP671138">
    <property type="protein sequence ID" value="CBH40913.1"/>
    <property type="molecule type" value="Genomic_DNA"/>
</dbReference>
<accession>D3VQB9</accession>
<organism evidence="2 5">
    <name type="scientific">Mycoplasmopsis agalactiae</name>
    <name type="common">Mycoplasma agalactiae</name>
    <dbReference type="NCBI Taxonomy" id="2110"/>
    <lineage>
        <taxon>Bacteria</taxon>
        <taxon>Bacillati</taxon>
        <taxon>Mycoplasmatota</taxon>
        <taxon>Mycoplasmoidales</taxon>
        <taxon>Metamycoplasmataceae</taxon>
        <taxon>Mycoplasmopsis</taxon>
    </lineage>
</organism>
<name>D3VQB9_MYCAA</name>
<evidence type="ECO:0000313" key="4">
    <source>
        <dbReference type="EMBL" id="CBH40913.1"/>
    </source>
</evidence>
<dbReference type="Proteomes" id="UP000006902">
    <property type="component" value="Chromosome"/>
</dbReference>
<accession>Q1IH67</accession>
<dbReference type="EMBL" id="CT030003">
    <property type="protein sequence ID" value="CAJ32603.1"/>
    <property type="molecule type" value="Genomic_DNA"/>
</dbReference>
<evidence type="ECO:0000313" key="1">
    <source>
        <dbReference type="EMBL" id="CAJ32603.1"/>
    </source>
</evidence>
<gene>
    <name evidence="1" type="primary">cds1</name>
    <name evidence="2" type="ordered locus">MAGa2980</name>
    <name evidence="3" type="ordered locus">MAGa4850</name>
    <name evidence="4" type="ordered locus">MAGa7100</name>
</gene>
<dbReference type="eggNOG" id="ENOG5030RD1">
    <property type="taxonomic scope" value="Bacteria"/>
</dbReference>
<reference evidence="2" key="2">
    <citation type="submission" date="2009-11" db="EMBL/GenBank/DDBJ databases">
        <authorList>
            <person name="Prasad N."/>
            <person name="Shashidhara L.S."/>
        </authorList>
    </citation>
    <scope>NUCLEOTIDE SEQUENCE</scope>
    <source>
        <strain evidence="2">5632</strain>
    </source>
</reference>
<dbReference type="RefSeq" id="WP_013021928.1">
    <property type="nucleotide sequence ID" value="NC_013948.1"/>
</dbReference>
<dbReference type="KEGG" id="mal:MAGa7100"/>
<dbReference type="AlphaFoldDB" id="D3VQB9"/>